<comment type="caution">
    <text evidence="3">The sequence shown here is derived from an EMBL/GenBank/DDBJ whole genome shotgun (WGS) entry which is preliminary data.</text>
</comment>
<keyword evidence="4" id="KW-1185">Reference proteome</keyword>
<keyword evidence="1" id="KW-0732">Signal</keyword>
<reference evidence="3 4" key="1">
    <citation type="submission" date="2024-11" db="EMBL/GenBank/DDBJ databases">
        <title>Chromosome-level genome assembly of Eucalyptus globulus Labill. provides insights into its genome evolution.</title>
        <authorList>
            <person name="Li X."/>
        </authorList>
    </citation>
    <scope>NUCLEOTIDE SEQUENCE [LARGE SCALE GENOMIC DNA]</scope>
    <source>
        <strain evidence="3">CL2024</strain>
        <tissue evidence="3">Fresh tender leaves</tissue>
    </source>
</reference>
<evidence type="ECO:0000313" key="3">
    <source>
        <dbReference type="EMBL" id="KAL3747109.1"/>
    </source>
</evidence>
<protein>
    <recommendedName>
        <fullName evidence="2">Cupin type-1 domain-containing protein</fullName>
    </recommendedName>
</protein>
<dbReference type="Pfam" id="PF00190">
    <property type="entry name" value="Cupin_1"/>
    <property type="match status" value="1"/>
</dbReference>
<feature type="domain" description="Cupin type-1" evidence="2">
    <location>
        <begin position="4"/>
        <end position="48"/>
    </location>
</feature>
<dbReference type="SUPFAM" id="SSF51182">
    <property type="entry name" value="RmlC-like cupins"/>
    <property type="match status" value="1"/>
</dbReference>
<evidence type="ECO:0000256" key="1">
    <source>
        <dbReference type="ARBA" id="ARBA00022729"/>
    </source>
</evidence>
<dbReference type="AlphaFoldDB" id="A0ABD3L5H9"/>
<dbReference type="InterPro" id="IPR011051">
    <property type="entry name" value="RmlC_Cupin_sf"/>
</dbReference>
<organism evidence="3 4">
    <name type="scientific">Eucalyptus globulus</name>
    <name type="common">Tasmanian blue gum</name>
    <dbReference type="NCBI Taxonomy" id="34317"/>
    <lineage>
        <taxon>Eukaryota</taxon>
        <taxon>Viridiplantae</taxon>
        <taxon>Streptophyta</taxon>
        <taxon>Embryophyta</taxon>
        <taxon>Tracheophyta</taxon>
        <taxon>Spermatophyta</taxon>
        <taxon>Magnoliopsida</taxon>
        <taxon>eudicotyledons</taxon>
        <taxon>Gunneridae</taxon>
        <taxon>Pentapetalae</taxon>
        <taxon>rosids</taxon>
        <taxon>malvids</taxon>
        <taxon>Myrtales</taxon>
        <taxon>Myrtaceae</taxon>
        <taxon>Myrtoideae</taxon>
        <taxon>Eucalypteae</taxon>
        <taxon>Eucalyptus</taxon>
    </lineage>
</organism>
<dbReference type="EMBL" id="JBJKBG010000003">
    <property type="protein sequence ID" value="KAL3747109.1"/>
    <property type="molecule type" value="Genomic_DNA"/>
</dbReference>
<sequence>MALDASEVLLFLQGSICARFISSLANIVYLKNLNKGDSMIFPRGLFLLSPSLGLQILDFALFANNFPSEVVEGTAFLDDAQVKKLKGVLGGTS</sequence>
<proteinExistence type="predicted"/>
<dbReference type="Proteomes" id="UP001634007">
    <property type="component" value="Unassembled WGS sequence"/>
</dbReference>
<accession>A0ABD3L5H9</accession>
<evidence type="ECO:0000313" key="4">
    <source>
        <dbReference type="Proteomes" id="UP001634007"/>
    </source>
</evidence>
<gene>
    <name evidence="3" type="ORF">ACJRO7_015962</name>
</gene>
<dbReference type="InterPro" id="IPR014710">
    <property type="entry name" value="RmlC-like_jellyroll"/>
</dbReference>
<evidence type="ECO:0000259" key="2">
    <source>
        <dbReference type="Pfam" id="PF00190"/>
    </source>
</evidence>
<name>A0ABD3L5H9_EUCGL</name>
<dbReference type="Gene3D" id="2.60.120.10">
    <property type="entry name" value="Jelly Rolls"/>
    <property type="match status" value="1"/>
</dbReference>
<dbReference type="InterPro" id="IPR006045">
    <property type="entry name" value="Cupin_1"/>
</dbReference>